<sequence length="297" mass="32918">MASREGDFDWNHAQAFWVTAKAGSFSAAARQLSLTQPTLGRKITQLEQALGVTLFERSSRGLRLTADGNALFAHVDGMQQSARALALAAGGRSERLEGHVSISATEVAAAFELPPIIAALRQHAPGITVEVIASNASSDLLSREADLALRAYRPTQPELIARKIGDFRAHLYAGREYLKQHPVRSIDDLTDCDFLAFDHSDLLIDALNERRCAVTRDNFPVVVESHLVQWEMVKHGVGIGFMTEAIGDREPSVVRVLQDMPAFETELWLVVHRELHTSRRLRLVMDFLAEALMDQQT</sequence>
<proteinExistence type="inferred from homology"/>
<dbReference type="EMBL" id="JAJEWP010000001">
    <property type="protein sequence ID" value="MCC2616043.1"/>
    <property type="molecule type" value="Genomic_DNA"/>
</dbReference>
<evidence type="ECO:0000256" key="2">
    <source>
        <dbReference type="ARBA" id="ARBA00023015"/>
    </source>
</evidence>
<keyword evidence="3" id="KW-0238">DNA-binding</keyword>
<evidence type="ECO:0000256" key="3">
    <source>
        <dbReference type="ARBA" id="ARBA00023125"/>
    </source>
</evidence>
<evidence type="ECO:0000259" key="5">
    <source>
        <dbReference type="PROSITE" id="PS50931"/>
    </source>
</evidence>
<evidence type="ECO:0000256" key="1">
    <source>
        <dbReference type="ARBA" id="ARBA00009437"/>
    </source>
</evidence>
<dbReference type="InterPro" id="IPR036390">
    <property type="entry name" value="WH_DNA-bd_sf"/>
</dbReference>
<dbReference type="SUPFAM" id="SSF46785">
    <property type="entry name" value="Winged helix' DNA-binding domain"/>
    <property type="match status" value="1"/>
</dbReference>
<dbReference type="Proteomes" id="UP001520878">
    <property type="component" value="Unassembled WGS sequence"/>
</dbReference>
<reference evidence="6 7" key="1">
    <citation type="submission" date="2021-10" db="EMBL/GenBank/DDBJ databases">
        <title>Draft genome of Aestuariibacter halophilus JC2043.</title>
        <authorList>
            <person name="Emsley S.A."/>
            <person name="Pfannmuller K.M."/>
            <person name="Ushijima B."/>
            <person name="Saw J.H."/>
            <person name="Videau P."/>
        </authorList>
    </citation>
    <scope>NUCLEOTIDE SEQUENCE [LARGE SCALE GENOMIC DNA]</scope>
    <source>
        <strain evidence="6 7">JC2043</strain>
    </source>
</reference>
<evidence type="ECO:0000313" key="6">
    <source>
        <dbReference type="EMBL" id="MCC2616043.1"/>
    </source>
</evidence>
<dbReference type="Pfam" id="PF03466">
    <property type="entry name" value="LysR_substrate"/>
    <property type="match status" value="1"/>
</dbReference>
<dbReference type="PRINTS" id="PR00039">
    <property type="entry name" value="HTHLYSR"/>
</dbReference>
<dbReference type="PANTHER" id="PTHR30537">
    <property type="entry name" value="HTH-TYPE TRANSCRIPTIONAL REGULATOR"/>
    <property type="match status" value="1"/>
</dbReference>
<comment type="caution">
    <text evidence="6">The sequence shown here is derived from an EMBL/GenBank/DDBJ whole genome shotgun (WGS) entry which is preliminary data.</text>
</comment>
<dbReference type="Pfam" id="PF00126">
    <property type="entry name" value="HTH_1"/>
    <property type="match status" value="1"/>
</dbReference>
<gene>
    <name evidence="6" type="ORF">LJ739_07305</name>
</gene>
<keyword evidence="4" id="KW-0804">Transcription</keyword>
<dbReference type="PANTHER" id="PTHR30537:SF3">
    <property type="entry name" value="TRANSCRIPTIONAL REGULATORY PROTEIN"/>
    <property type="match status" value="1"/>
</dbReference>
<dbReference type="PROSITE" id="PS50931">
    <property type="entry name" value="HTH_LYSR"/>
    <property type="match status" value="1"/>
</dbReference>
<accession>A0ABS8G696</accession>
<protein>
    <submittedName>
        <fullName evidence="6">LysR family transcriptional regulator</fullName>
    </submittedName>
</protein>
<keyword evidence="7" id="KW-1185">Reference proteome</keyword>
<dbReference type="Gene3D" id="1.10.10.10">
    <property type="entry name" value="Winged helix-like DNA-binding domain superfamily/Winged helix DNA-binding domain"/>
    <property type="match status" value="1"/>
</dbReference>
<name>A0ABS8G696_9ALTE</name>
<feature type="domain" description="HTH lysR-type" evidence="5">
    <location>
        <begin position="8"/>
        <end position="65"/>
    </location>
</feature>
<evidence type="ECO:0000313" key="7">
    <source>
        <dbReference type="Proteomes" id="UP001520878"/>
    </source>
</evidence>
<dbReference type="InterPro" id="IPR058163">
    <property type="entry name" value="LysR-type_TF_proteobact-type"/>
</dbReference>
<dbReference type="InterPro" id="IPR005119">
    <property type="entry name" value="LysR_subst-bd"/>
</dbReference>
<keyword evidence="2" id="KW-0805">Transcription regulation</keyword>
<dbReference type="Gene3D" id="3.40.190.290">
    <property type="match status" value="1"/>
</dbReference>
<dbReference type="InterPro" id="IPR000847">
    <property type="entry name" value="LysR_HTH_N"/>
</dbReference>
<dbReference type="InterPro" id="IPR036388">
    <property type="entry name" value="WH-like_DNA-bd_sf"/>
</dbReference>
<dbReference type="SUPFAM" id="SSF53850">
    <property type="entry name" value="Periplasmic binding protein-like II"/>
    <property type="match status" value="1"/>
</dbReference>
<dbReference type="RefSeq" id="WP_229158629.1">
    <property type="nucleotide sequence ID" value="NZ_JAJEWP010000001.1"/>
</dbReference>
<comment type="similarity">
    <text evidence="1">Belongs to the LysR transcriptional regulatory family.</text>
</comment>
<organism evidence="6 7">
    <name type="scientific">Fluctibacter halophilus</name>
    <dbReference type="NCBI Taxonomy" id="226011"/>
    <lineage>
        <taxon>Bacteria</taxon>
        <taxon>Pseudomonadati</taxon>
        <taxon>Pseudomonadota</taxon>
        <taxon>Gammaproteobacteria</taxon>
        <taxon>Alteromonadales</taxon>
        <taxon>Alteromonadaceae</taxon>
        <taxon>Fluctibacter</taxon>
    </lineage>
</organism>
<evidence type="ECO:0000256" key="4">
    <source>
        <dbReference type="ARBA" id="ARBA00023163"/>
    </source>
</evidence>